<organism evidence="1 2">
    <name type="scientific">Senna tora</name>
    <dbReference type="NCBI Taxonomy" id="362788"/>
    <lineage>
        <taxon>Eukaryota</taxon>
        <taxon>Viridiplantae</taxon>
        <taxon>Streptophyta</taxon>
        <taxon>Embryophyta</taxon>
        <taxon>Tracheophyta</taxon>
        <taxon>Spermatophyta</taxon>
        <taxon>Magnoliopsida</taxon>
        <taxon>eudicotyledons</taxon>
        <taxon>Gunneridae</taxon>
        <taxon>Pentapetalae</taxon>
        <taxon>rosids</taxon>
        <taxon>fabids</taxon>
        <taxon>Fabales</taxon>
        <taxon>Fabaceae</taxon>
        <taxon>Caesalpinioideae</taxon>
        <taxon>Cassia clade</taxon>
        <taxon>Senna</taxon>
    </lineage>
</organism>
<evidence type="ECO:0000313" key="1">
    <source>
        <dbReference type="EMBL" id="KAF7805061.1"/>
    </source>
</evidence>
<dbReference type="EMBL" id="JAAIUW010000013">
    <property type="protein sequence ID" value="KAF7805061.1"/>
    <property type="molecule type" value="Genomic_DNA"/>
</dbReference>
<accession>A0A834SKH0</accession>
<reference evidence="1" key="1">
    <citation type="submission" date="2020-09" db="EMBL/GenBank/DDBJ databases">
        <title>Genome-Enabled Discovery of Anthraquinone Biosynthesis in Senna tora.</title>
        <authorList>
            <person name="Kang S.-H."/>
            <person name="Pandey R.P."/>
            <person name="Lee C.-M."/>
            <person name="Sim J.-S."/>
            <person name="Jeong J.-T."/>
            <person name="Choi B.-S."/>
            <person name="Jung M."/>
            <person name="Ginzburg D."/>
            <person name="Zhao K."/>
            <person name="Won S.Y."/>
            <person name="Oh T.-J."/>
            <person name="Yu Y."/>
            <person name="Kim N.-H."/>
            <person name="Lee O.R."/>
            <person name="Lee T.-H."/>
            <person name="Bashyal P."/>
            <person name="Kim T.-S."/>
            <person name="Lee W.-H."/>
            <person name="Kawkins C."/>
            <person name="Kim C.-K."/>
            <person name="Kim J.S."/>
            <person name="Ahn B.O."/>
            <person name="Rhee S.Y."/>
            <person name="Sohng J.K."/>
        </authorList>
    </citation>
    <scope>NUCLEOTIDE SEQUENCE</scope>
    <source>
        <tissue evidence="1">Leaf</tissue>
    </source>
</reference>
<evidence type="ECO:0000313" key="2">
    <source>
        <dbReference type="Proteomes" id="UP000634136"/>
    </source>
</evidence>
<dbReference type="Proteomes" id="UP000634136">
    <property type="component" value="Unassembled WGS sequence"/>
</dbReference>
<proteinExistence type="predicted"/>
<sequence length="19" mass="2472">MAEEERKTHWEEGMRRPLW</sequence>
<gene>
    <name evidence="1" type="ORF">G2W53_044172</name>
</gene>
<comment type="caution">
    <text evidence="1">The sequence shown here is derived from an EMBL/GenBank/DDBJ whole genome shotgun (WGS) entry which is preliminary data.</text>
</comment>
<keyword evidence="2" id="KW-1185">Reference proteome</keyword>
<dbReference type="AlphaFoldDB" id="A0A834SKH0"/>
<protein>
    <submittedName>
        <fullName evidence="1">Uncharacterized protein</fullName>
    </submittedName>
</protein>
<name>A0A834SKH0_9FABA</name>